<dbReference type="Pfam" id="PF07729">
    <property type="entry name" value="FCD"/>
    <property type="match status" value="1"/>
</dbReference>
<evidence type="ECO:0000256" key="2">
    <source>
        <dbReference type="ARBA" id="ARBA00023125"/>
    </source>
</evidence>
<sequence>MSDLHAAAARLDDPDLAFTERVEADLAFHLLLCRLSGNPMLVESWQHLEGRIRVAIMSHDADRLPAIMSRERHAVIADGIAGDDEAAVVLTVERHMDVAARVYAGG</sequence>
<dbReference type="Proteomes" id="UP001501612">
    <property type="component" value="Unassembled WGS sequence"/>
</dbReference>
<keyword evidence="3" id="KW-0804">Transcription</keyword>
<dbReference type="Gene3D" id="1.20.120.530">
    <property type="entry name" value="GntR ligand-binding domain-like"/>
    <property type="match status" value="1"/>
</dbReference>
<evidence type="ECO:0000256" key="1">
    <source>
        <dbReference type="ARBA" id="ARBA00023015"/>
    </source>
</evidence>
<name>A0ABN2P7C9_9ACTN</name>
<feature type="domain" description="GntR C-terminal" evidence="4">
    <location>
        <begin position="4"/>
        <end position="97"/>
    </location>
</feature>
<comment type="caution">
    <text evidence="5">The sequence shown here is derived from an EMBL/GenBank/DDBJ whole genome shotgun (WGS) entry which is preliminary data.</text>
</comment>
<organism evidence="5 6">
    <name type="scientific">Nocardioides lentus</name>
    <dbReference type="NCBI Taxonomy" id="338077"/>
    <lineage>
        <taxon>Bacteria</taxon>
        <taxon>Bacillati</taxon>
        <taxon>Actinomycetota</taxon>
        <taxon>Actinomycetes</taxon>
        <taxon>Propionibacteriales</taxon>
        <taxon>Nocardioidaceae</taxon>
        <taxon>Nocardioides</taxon>
    </lineage>
</organism>
<dbReference type="EMBL" id="BAAAMY010000004">
    <property type="protein sequence ID" value="GAA1914277.1"/>
    <property type="molecule type" value="Genomic_DNA"/>
</dbReference>
<dbReference type="InterPro" id="IPR011711">
    <property type="entry name" value="GntR_C"/>
</dbReference>
<protein>
    <recommendedName>
        <fullName evidence="4">GntR C-terminal domain-containing protein</fullName>
    </recommendedName>
</protein>
<reference evidence="5 6" key="1">
    <citation type="journal article" date="2019" name="Int. J. Syst. Evol. Microbiol.">
        <title>The Global Catalogue of Microorganisms (GCM) 10K type strain sequencing project: providing services to taxonomists for standard genome sequencing and annotation.</title>
        <authorList>
            <consortium name="The Broad Institute Genomics Platform"/>
            <consortium name="The Broad Institute Genome Sequencing Center for Infectious Disease"/>
            <person name="Wu L."/>
            <person name="Ma J."/>
        </authorList>
    </citation>
    <scope>NUCLEOTIDE SEQUENCE [LARGE SCALE GENOMIC DNA]</scope>
    <source>
        <strain evidence="5 6">JCM 14046</strain>
    </source>
</reference>
<evidence type="ECO:0000313" key="5">
    <source>
        <dbReference type="EMBL" id="GAA1914277.1"/>
    </source>
</evidence>
<dbReference type="SUPFAM" id="SSF48008">
    <property type="entry name" value="GntR ligand-binding domain-like"/>
    <property type="match status" value="1"/>
</dbReference>
<keyword evidence="1" id="KW-0805">Transcription regulation</keyword>
<gene>
    <name evidence="5" type="ORF">GCM10009737_14510</name>
</gene>
<evidence type="ECO:0000313" key="6">
    <source>
        <dbReference type="Proteomes" id="UP001501612"/>
    </source>
</evidence>
<accession>A0ABN2P7C9</accession>
<keyword evidence="2" id="KW-0238">DNA-binding</keyword>
<dbReference type="InterPro" id="IPR008920">
    <property type="entry name" value="TF_FadR/GntR_C"/>
</dbReference>
<evidence type="ECO:0000256" key="3">
    <source>
        <dbReference type="ARBA" id="ARBA00023163"/>
    </source>
</evidence>
<proteinExistence type="predicted"/>
<evidence type="ECO:0000259" key="4">
    <source>
        <dbReference type="Pfam" id="PF07729"/>
    </source>
</evidence>
<keyword evidence="6" id="KW-1185">Reference proteome</keyword>